<accession>A0A6A4RMB6</accession>
<evidence type="ECO:0000313" key="2">
    <source>
        <dbReference type="Proteomes" id="UP000438429"/>
    </source>
</evidence>
<sequence>MIRGSKVDPGADWQPTERLYNKGANALVASSRCSVSVSMTRLLWFKQEVTLQVDGAQNLRLLCVSQSDGPEDAVLGKATFTVRTYGRLKLKFLSYRPNVVCGM</sequence>
<dbReference type="EMBL" id="VEVO01008597">
    <property type="protein sequence ID" value="KAF0021429.1"/>
    <property type="molecule type" value="Genomic_DNA"/>
</dbReference>
<dbReference type="Proteomes" id="UP000438429">
    <property type="component" value="Unassembled WGS sequence"/>
</dbReference>
<comment type="caution">
    <text evidence="1">The sequence shown here is derived from an EMBL/GenBank/DDBJ whole genome shotgun (WGS) entry which is preliminary data.</text>
</comment>
<dbReference type="AlphaFoldDB" id="A0A6A4RMB6"/>
<organism evidence="1 2">
    <name type="scientific">Scophthalmus maximus</name>
    <name type="common">Turbot</name>
    <name type="synonym">Psetta maxima</name>
    <dbReference type="NCBI Taxonomy" id="52904"/>
    <lineage>
        <taxon>Eukaryota</taxon>
        <taxon>Metazoa</taxon>
        <taxon>Chordata</taxon>
        <taxon>Craniata</taxon>
        <taxon>Vertebrata</taxon>
        <taxon>Euteleostomi</taxon>
        <taxon>Actinopterygii</taxon>
        <taxon>Neopterygii</taxon>
        <taxon>Teleostei</taxon>
        <taxon>Neoteleostei</taxon>
        <taxon>Acanthomorphata</taxon>
        <taxon>Carangaria</taxon>
        <taxon>Pleuronectiformes</taxon>
        <taxon>Pleuronectoidei</taxon>
        <taxon>Scophthalmidae</taxon>
        <taxon>Scophthalmus</taxon>
    </lineage>
</organism>
<gene>
    <name evidence="1" type="ORF">F2P81_026318</name>
</gene>
<reference evidence="1 2" key="1">
    <citation type="submission" date="2019-06" db="EMBL/GenBank/DDBJ databases">
        <title>Draft genomes of female and male turbot (Scophthalmus maximus).</title>
        <authorList>
            <person name="Xu H."/>
            <person name="Xu X.-W."/>
            <person name="Shao C."/>
            <person name="Chen S."/>
        </authorList>
    </citation>
    <scope>NUCLEOTIDE SEQUENCE [LARGE SCALE GENOMIC DNA]</scope>
    <source>
        <strain evidence="1">Ysfricsl-2016a</strain>
        <tissue evidence="1">Blood</tissue>
    </source>
</reference>
<protein>
    <submittedName>
        <fullName evidence="1">Uncharacterized protein</fullName>
    </submittedName>
</protein>
<proteinExistence type="predicted"/>
<name>A0A6A4RMB6_SCOMX</name>
<evidence type="ECO:0000313" key="1">
    <source>
        <dbReference type="EMBL" id="KAF0021429.1"/>
    </source>
</evidence>